<feature type="region of interest" description="Disordered" evidence="1">
    <location>
        <begin position="1"/>
        <end position="80"/>
    </location>
</feature>
<feature type="compositionally biased region" description="Basic residues" evidence="1">
    <location>
        <begin position="40"/>
        <end position="64"/>
    </location>
</feature>
<feature type="compositionally biased region" description="Basic and acidic residues" evidence="1">
    <location>
        <begin position="65"/>
        <end position="80"/>
    </location>
</feature>
<gene>
    <name evidence="2" type="ORF">VNO77_43028</name>
</gene>
<comment type="caution">
    <text evidence="2">The sequence shown here is derived from an EMBL/GenBank/DDBJ whole genome shotgun (WGS) entry which is preliminary data.</text>
</comment>
<protein>
    <submittedName>
        <fullName evidence="2">Uncharacterized protein</fullName>
    </submittedName>
</protein>
<dbReference type="Proteomes" id="UP001367508">
    <property type="component" value="Unassembled WGS sequence"/>
</dbReference>
<accession>A0AAN9JVR9</accession>
<sequence length="80" mass="9317">MEMKGMMALPHSPEPQLTRAAPRLGAEPPERIQSCLPSKNHAKRAKQSKREKKQRIPRERKKKRKEEPILERERVKAVAL</sequence>
<organism evidence="2 3">
    <name type="scientific">Canavalia gladiata</name>
    <name type="common">Sword bean</name>
    <name type="synonym">Dolichos gladiatus</name>
    <dbReference type="NCBI Taxonomy" id="3824"/>
    <lineage>
        <taxon>Eukaryota</taxon>
        <taxon>Viridiplantae</taxon>
        <taxon>Streptophyta</taxon>
        <taxon>Embryophyta</taxon>
        <taxon>Tracheophyta</taxon>
        <taxon>Spermatophyta</taxon>
        <taxon>Magnoliopsida</taxon>
        <taxon>eudicotyledons</taxon>
        <taxon>Gunneridae</taxon>
        <taxon>Pentapetalae</taxon>
        <taxon>rosids</taxon>
        <taxon>fabids</taxon>
        <taxon>Fabales</taxon>
        <taxon>Fabaceae</taxon>
        <taxon>Papilionoideae</taxon>
        <taxon>50 kb inversion clade</taxon>
        <taxon>NPAAA clade</taxon>
        <taxon>indigoferoid/millettioid clade</taxon>
        <taxon>Phaseoleae</taxon>
        <taxon>Canavalia</taxon>
    </lineage>
</organism>
<name>A0AAN9JVR9_CANGL</name>
<evidence type="ECO:0000313" key="2">
    <source>
        <dbReference type="EMBL" id="KAK7305128.1"/>
    </source>
</evidence>
<keyword evidence="3" id="KW-1185">Reference proteome</keyword>
<reference evidence="2 3" key="1">
    <citation type="submission" date="2024-01" db="EMBL/GenBank/DDBJ databases">
        <title>The genomes of 5 underutilized Papilionoideae crops provide insights into root nodulation and disease resistanc.</title>
        <authorList>
            <person name="Jiang F."/>
        </authorList>
    </citation>
    <scope>NUCLEOTIDE SEQUENCE [LARGE SCALE GENOMIC DNA]</scope>
    <source>
        <strain evidence="2">LVBAO_FW01</strain>
        <tissue evidence="2">Leaves</tissue>
    </source>
</reference>
<evidence type="ECO:0000313" key="3">
    <source>
        <dbReference type="Proteomes" id="UP001367508"/>
    </source>
</evidence>
<dbReference type="EMBL" id="JAYMYQ010000011">
    <property type="protein sequence ID" value="KAK7305128.1"/>
    <property type="molecule type" value="Genomic_DNA"/>
</dbReference>
<evidence type="ECO:0000256" key="1">
    <source>
        <dbReference type="SAM" id="MobiDB-lite"/>
    </source>
</evidence>
<dbReference type="AlphaFoldDB" id="A0AAN9JVR9"/>
<proteinExistence type="predicted"/>